<evidence type="ECO:0000313" key="2">
    <source>
        <dbReference type="Proteomes" id="UP001066276"/>
    </source>
</evidence>
<name>A0AAV7TST4_PLEWA</name>
<gene>
    <name evidence="1" type="ORF">NDU88_004989</name>
</gene>
<organism evidence="1 2">
    <name type="scientific">Pleurodeles waltl</name>
    <name type="common">Iberian ribbed newt</name>
    <dbReference type="NCBI Taxonomy" id="8319"/>
    <lineage>
        <taxon>Eukaryota</taxon>
        <taxon>Metazoa</taxon>
        <taxon>Chordata</taxon>
        <taxon>Craniata</taxon>
        <taxon>Vertebrata</taxon>
        <taxon>Euteleostomi</taxon>
        <taxon>Amphibia</taxon>
        <taxon>Batrachia</taxon>
        <taxon>Caudata</taxon>
        <taxon>Salamandroidea</taxon>
        <taxon>Salamandridae</taxon>
        <taxon>Pleurodelinae</taxon>
        <taxon>Pleurodeles</taxon>
    </lineage>
</organism>
<dbReference type="AlphaFoldDB" id="A0AAV7TST4"/>
<accession>A0AAV7TST4</accession>
<dbReference type="EMBL" id="JANPWB010000006">
    <property type="protein sequence ID" value="KAJ1179755.1"/>
    <property type="molecule type" value="Genomic_DNA"/>
</dbReference>
<protein>
    <submittedName>
        <fullName evidence="1">Uncharacterized protein</fullName>
    </submittedName>
</protein>
<proteinExistence type="predicted"/>
<evidence type="ECO:0000313" key="1">
    <source>
        <dbReference type="EMBL" id="KAJ1179755.1"/>
    </source>
</evidence>
<reference evidence="1" key="1">
    <citation type="journal article" date="2022" name="bioRxiv">
        <title>Sequencing and chromosome-scale assembly of the giantPleurodeles waltlgenome.</title>
        <authorList>
            <person name="Brown T."/>
            <person name="Elewa A."/>
            <person name="Iarovenko S."/>
            <person name="Subramanian E."/>
            <person name="Araus A.J."/>
            <person name="Petzold A."/>
            <person name="Susuki M."/>
            <person name="Suzuki K.-i.T."/>
            <person name="Hayashi T."/>
            <person name="Toyoda A."/>
            <person name="Oliveira C."/>
            <person name="Osipova E."/>
            <person name="Leigh N.D."/>
            <person name="Simon A."/>
            <person name="Yun M.H."/>
        </authorList>
    </citation>
    <scope>NUCLEOTIDE SEQUENCE</scope>
    <source>
        <strain evidence="1">20211129_DDA</strain>
        <tissue evidence="1">Liver</tissue>
    </source>
</reference>
<dbReference type="Proteomes" id="UP001066276">
    <property type="component" value="Chromosome 3_2"/>
</dbReference>
<comment type="caution">
    <text evidence="1">The sequence shown here is derived from an EMBL/GenBank/DDBJ whole genome shotgun (WGS) entry which is preliminary data.</text>
</comment>
<sequence length="72" mass="8040">MGKPRLMKGKPNVMQGEEVRIGQREKIQDGHSLAIHTAMMLLAIKDTKVSLEAQRDVVVTKVGILRLIAHRP</sequence>
<keyword evidence="2" id="KW-1185">Reference proteome</keyword>